<dbReference type="GO" id="GO:0019882">
    <property type="term" value="P:antigen processing and presentation"/>
    <property type="evidence" value="ECO:0007669"/>
    <property type="project" value="InterPro"/>
</dbReference>
<proteinExistence type="predicted"/>
<evidence type="ECO:0000256" key="1">
    <source>
        <dbReference type="ARBA" id="ARBA00023157"/>
    </source>
</evidence>
<evidence type="ECO:0000256" key="2">
    <source>
        <dbReference type="ARBA" id="ARBA00023180"/>
    </source>
</evidence>
<dbReference type="InterPro" id="IPR014745">
    <property type="entry name" value="MHC_II_a/b_N"/>
</dbReference>
<evidence type="ECO:0000313" key="4">
    <source>
        <dbReference type="EMBL" id="ETE56004.1"/>
    </source>
</evidence>
<name>V8N171_OPHHA</name>
<feature type="non-terminal residue" evidence="4">
    <location>
        <position position="1"/>
    </location>
</feature>
<dbReference type="InterPro" id="IPR050160">
    <property type="entry name" value="MHC/Immunoglobulin"/>
</dbReference>
<dbReference type="SMART" id="SM00921">
    <property type="entry name" value="MHC_II_beta"/>
    <property type="match status" value="1"/>
</dbReference>
<evidence type="ECO:0000259" key="3">
    <source>
        <dbReference type="SMART" id="SM00921"/>
    </source>
</evidence>
<reference evidence="4 5" key="1">
    <citation type="journal article" date="2013" name="Proc. Natl. Acad. Sci. U.S.A.">
        <title>The king cobra genome reveals dynamic gene evolution and adaptation in the snake venom system.</title>
        <authorList>
            <person name="Vonk F.J."/>
            <person name="Casewell N.R."/>
            <person name="Henkel C.V."/>
            <person name="Heimberg A.M."/>
            <person name="Jansen H.J."/>
            <person name="McCleary R.J."/>
            <person name="Kerkkamp H.M."/>
            <person name="Vos R.A."/>
            <person name="Guerreiro I."/>
            <person name="Calvete J.J."/>
            <person name="Wuster W."/>
            <person name="Woods A.E."/>
            <person name="Logan J.M."/>
            <person name="Harrison R.A."/>
            <person name="Castoe T.A."/>
            <person name="de Koning A.P."/>
            <person name="Pollock D.D."/>
            <person name="Yandell M."/>
            <person name="Calderon D."/>
            <person name="Renjifo C."/>
            <person name="Currier R.B."/>
            <person name="Salgado D."/>
            <person name="Pla D."/>
            <person name="Sanz L."/>
            <person name="Hyder A.S."/>
            <person name="Ribeiro J.M."/>
            <person name="Arntzen J.W."/>
            <person name="van den Thillart G.E."/>
            <person name="Boetzer M."/>
            <person name="Pirovano W."/>
            <person name="Dirks R.P."/>
            <person name="Spaink H.P."/>
            <person name="Duboule D."/>
            <person name="McGlinn E."/>
            <person name="Kini R.M."/>
            <person name="Richardson M.K."/>
        </authorList>
    </citation>
    <scope>NUCLEOTIDE SEQUENCE</scope>
    <source>
        <tissue evidence="4">Blood</tissue>
    </source>
</reference>
<accession>V8N171</accession>
<dbReference type="EMBL" id="AZIM01052873">
    <property type="protein sequence ID" value="ETE56004.1"/>
    <property type="molecule type" value="Genomic_DNA"/>
</dbReference>
<dbReference type="PANTHER" id="PTHR19944">
    <property type="entry name" value="MHC CLASS II-RELATED"/>
    <property type="match status" value="1"/>
</dbReference>
<evidence type="ECO:0000313" key="5">
    <source>
        <dbReference type="Proteomes" id="UP000018936"/>
    </source>
</evidence>
<dbReference type="GO" id="GO:0006955">
    <property type="term" value="P:immune response"/>
    <property type="evidence" value="ECO:0007669"/>
    <property type="project" value="InterPro"/>
</dbReference>
<dbReference type="PANTHER" id="PTHR19944:SF99">
    <property type="entry name" value="HLA CLASS II HISTOCOMPATIBILITY ANTIGEN, DRB1 BETA CHAIN"/>
    <property type="match status" value="1"/>
</dbReference>
<feature type="domain" description="MHC class II beta chain N-terminal" evidence="3">
    <location>
        <begin position="25"/>
        <end position="86"/>
    </location>
</feature>
<organism evidence="4 5">
    <name type="scientific">Ophiophagus hannah</name>
    <name type="common">King cobra</name>
    <name type="synonym">Naja hannah</name>
    <dbReference type="NCBI Taxonomy" id="8665"/>
    <lineage>
        <taxon>Eukaryota</taxon>
        <taxon>Metazoa</taxon>
        <taxon>Chordata</taxon>
        <taxon>Craniata</taxon>
        <taxon>Vertebrata</taxon>
        <taxon>Euteleostomi</taxon>
        <taxon>Lepidosauria</taxon>
        <taxon>Squamata</taxon>
        <taxon>Bifurcata</taxon>
        <taxon>Unidentata</taxon>
        <taxon>Episquamata</taxon>
        <taxon>Toxicofera</taxon>
        <taxon>Serpentes</taxon>
        <taxon>Colubroidea</taxon>
        <taxon>Elapidae</taxon>
        <taxon>Elapinae</taxon>
        <taxon>Ophiophagus</taxon>
    </lineage>
</organism>
<dbReference type="OrthoDB" id="9040717at2759"/>
<dbReference type="SUPFAM" id="SSF54452">
    <property type="entry name" value="MHC antigen-recognition domain"/>
    <property type="match status" value="1"/>
</dbReference>
<gene>
    <name evidence="4" type="ORF">L345_18287</name>
</gene>
<dbReference type="InterPro" id="IPR000353">
    <property type="entry name" value="MHC_II_b_N"/>
</dbReference>
<keyword evidence="1" id="KW-1015">Disulfide bond</keyword>
<dbReference type="AlphaFoldDB" id="V8N171"/>
<dbReference type="Gene3D" id="3.10.320.10">
    <property type="entry name" value="Class II Histocompatibility Antigen, M Beta Chain, Chain B, domain 1"/>
    <property type="match status" value="1"/>
</dbReference>
<protein>
    <recommendedName>
        <fullName evidence="3">MHC class II beta chain N-terminal domain-containing protein</fullName>
    </recommendedName>
</protein>
<keyword evidence="5" id="KW-1185">Reference proteome</keyword>
<keyword evidence="2" id="KW-0325">Glycoprotein</keyword>
<dbReference type="Proteomes" id="UP000018936">
    <property type="component" value="Unassembled WGS sequence"/>
</dbReference>
<dbReference type="Pfam" id="PF00969">
    <property type="entry name" value="MHC_II_beta"/>
    <property type="match status" value="1"/>
</dbReference>
<dbReference type="GO" id="GO:0042613">
    <property type="term" value="C:MHC class II protein complex"/>
    <property type="evidence" value="ECO:0007669"/>
    <property type="project" value="InterPro"/>
</dbReference>
<sequence>MGLGVPPDGLPPPPPPAHFLFQHKAECHLLNGTQQVRFLERQFYNRQEFARFDSNLGKYVALTALGEEAADYWNGDEQLLQYQKAA</sequence>
<feature type="non-terminal residue" evidence="4">
    <location>
        <position position="86"/>
    </location>
</feature>
<comment type="caution">
    <text evidence="4">The sequence shown here is derived from an EMBL/GenBank/DDBJ whole genome shotgun (WGS) entry which is preliminary data.</text>
</comment>
<dbReference type="InterPro" id="IPR011162">
    <property type="entry name" value="MHC_I/II-like_Ag-recog"/>
</dbReference>